<dbReference type="PANTHER" id="PTHR22683">
    <property type="entry name" value="SPORULATION PROTEIN RELATED"/>
    <property type="match status" value="1"/>
</dbReference>
<dbReference type="InterPro" id="IPR002543">
    <property type="entry name" value="FtsK_dom"/>
</dbReference>
<dbReference type="Proteomes" id="UP001236652">
    <property type="component" value="Chromosome"/>
</dbReference>
<reference evidence="5 6" key="1">
    <citation type="submission" date="2023-05" db="EMBL/GenBank/DDBJ databases">
        <title>Comparative genomics reveals the evidence of polycyclic aromatic hydrocarbons degradation in moderately halophilic genus Pontibacillus.</title>
        <authorList>
            <person name="Yang H."/>
            <person name="Qian Z."/>
        </authorList>
    </citation>
    <scope>NUCLEOTIDE SEQUENCE [LARGE SCALE GENOMIC DNA]</scope>
    <source>
        <strain evidence="6">HN14</strain>
    </source>
</reference>
<dbReference type="Gene3D" id="3.40.50.300">
    <property type="entry name" value="P-loop containing nucleotide triphosphate hydrolases"/>
    <property type="match status" value="1"/>
</dbReference>
<accession>A0ABY8UYL6</accession>
<keyword evidence="6" id="KW-1185">Reference proteome</keyword>
<dbReference type="InterPro" id="IPR027417">
    <property type="entry name" value="P-loop_NTPase"/>
</dbReference>
<evidence type="ECO:0000259" key="4">
    <source>
        <dbReference type="PROSITE" id="PS50901"/>
    </source>
</evidence>
<dbReference type="RefSeq" id="WP_231418537.1">
    <property type="nucleotide sequence ID" value="NZ_CP126446.1"/>
</dbReference>
<dbReference type="PANTHER" id="PTHR22683:SF1">
    <property type="entry name" value="TYPE VII SECRETION SYSTEM PROTEIN ESSC"/>
    <property type="match status" value="1"/>
</dbReference>
<dbReference type="SUPFAM" id="SSF52540">
    <property type="entry name" value="P-loop containing nucleoside triphosphate hydrolases"/>
    <property type="match status" value="1"/>
</dbReference>
<dbReference type="EMBL" id="CP126446">
    <property type="protein sequence ID" value="WIF98766.1"/>
    <property type="molecule type" value="Genomic_DNA"/>
</dbReference>
<evidence type="ECO:0000313" key="6">
    <source>
        <dbReference type="Proteomes" id="UP001236652"/>
    </source>
</evidence>
<keyword evidence="2 3" id="KW-0067">ATP-binding</keyword>
<name>A0ABY8UYL6_9BACI</name>
<evidence type="ECO:0000256" key="3">
    <source>
        <dbReference type="PROSITE-ProRule" id="PRU00289"/>
    </source>
</evidence>
<gene>
    <name evidence="5" type="ORF">QNI29_03690</name>
</gene>
<evidence type="ECO:0000256" key="1">
    <source>
        <dbReference type="ARBA" id="ARBA00022741"/>
    </source>
</evidence>
<evidence type="ECO:0000256" key="2">
    <source>
        <dbReference type="ARBA" id="ARBA00022840"/>
    </source>
</evidence>
<dbReference type="InterPro" id="IPR050206">
    <property type="entry name" value="FtsK/SpoIIIE/SftA"/>
</dbReference>
<evidence type="ECO:0000313" key="5">
    <source>
        <dbReference type="EMBL" id="WIF98766.1"/>
    </source>
</evidence>
<sequence length="383" mass="44149">MIEYIGPLALAGLAFLPKVQGKMSERKIIELYFKNTGFNLKRNKEVLWPEFWKKHMSPMFTRYDYNLPVGLEVEEGMADALSKALGYPVEVSGEKVMSIWIFKKRLPKQWNYKDLLPSEGWKIPIGLSYKGMIWHDFDEIPHMTVAGATRWGKTIFLKVLLTYLIEQHGDDVEFYIFDLKGGLAFNKFKSLKQVRGVAGDYKESSDLMDLITSDIKRDMSDFKLNDIENITDTDLPKRKFVIIDEAGELMKNKSMTDQEKKWVENCQRTMSYIARVSGGIGLRQIFCTQYPTGDVLDRQIKANSSAKISFRLENGTMSKVALDELGAEEIDTKGRAIYRTVDRHLVQVPYISREEMWSRLEEHVDVKAPAENGKGRENPIKFR</sequence>
<feature type="binding site" evidence="3">
    <location>
        <begin position="147"/>
        <end position="154"/>
    </location>
    <ligand>
        <name>ATP</name>
        <dbReference type="ChEBI" id="CHEBI:30616"/>
    </ligand>
</feature>
<dbReference type="Pfam" id="PF01580">
    <property type="entry name" value="FtsK_SpoIIIE"/>
    <property type="match status" value="1"/>
</dbReference>
<proteinExistence type="predicted"/>
<organism evidence="5 6">
    <name type="scientific">Pontibacillus chungwhensis</name>
    <dbReference type="NCBI Taxonomy" id="265426"/>
    <lineage>
        <taxon>Bacteria</taxon>
        <taxon>Bacillati</taxon>
        <taxon>Bacillota</taxon>
        <taxon>Bacilli</taxon>
        <taxon>Bacillales</taxon>
        <taxon>Bacillaceae</taxon>
        <taxon>Pontibacillus</taxon>
    </lineage>
</organism>
<protein>
    <submittedName>
        <fullName evidence="5">FtsK/SpoIIIE domain-containing protein</fullName>
    </submittedName>
</protein>
<feature type="domain" description="FtsK" evidence="4">
    <location>
        <begin position="129"/>
        <end position="319"/>
    </location>
</feature>
<keyword evidence="1 3" id="KW-0547">Nucleotide-binding</keyword>
<dbReference type="PROSITE" id="PS50901">
    <property type="entry name" value="FTSK"/>
    <property type="match status" value="1"/>
</dbReference>